<protein>
    <recommendedName>
        <fullName evidence="2">RagB/SusD domain-containing protein</fullName>
    </recommendedName>
</protein>
<accession>A0A6J4MIE7</accession>
<gene>
    <name evidence="1" type="ORF">AVDCRST_MAG11-4008</name>
</gene>
<name>A0A6J4MIE7_9BACT</name>
<dbReference type="Gene3D" id="1.25.40.390">
    <property type="match status" value="1"/>
</dbReference>
<reference evidence="1" key="1">
    <citation type="submission" date="2020-02" db="EMBL/GenBank/DDBJ databases">
        <authorList>
            <person name="Meier V. D."/>
        </authorList>
    </citation>
    <scope>NUCLEOTIDE SEQUENCE</scope>
    <source>
        <strain evidence="1">AVDCRST_MAG11</strain>
    </source>
</reference>
<proteinExistence type="predicted"/>
<evidence type="ECO:0000313" key="1">
    <source>
        <dbReference type="EMBL" id="CAA9359081.1"/>
    </source>
</evidence>
<organism evidence="1">
    <name type="scientific">uncultured Gemmatimonadaceae bacterium</name>
    <dbReference type="NCBI Taxonomy" id="246130"/>
    <lineage>
        <taxon>Bacteria</taxon>
        <taxon>Pseudomonadati</taxon>
        <taxon>Gemmatimonadota</taxon>
        <taxon>Gemmatimonadia</taxon>
        <taxon>Gemmatimonadales</taxon>
        <taxon>Gemmatimonadaceae</taxon>
        <taxon>environmental samples</taxon>
    </lineage>
</organism>
<dbReference type="InterPro" id="IPR011990">
    <property type="entry name" value="TPR-like_helical_dom_sf"/>
</dbReference>
<evidence type="ECO:0008006" key="2">
    <source>
        <dbReference type="Google" id="ProtNLM"/>
    </source>
</evidence>
<dbReference type="AlphaFoldDB" id="A0A6J4MIE7"/>
<dbReference type="EMBL" id="CADCTU010000853">
    <property type="protein sequence ID" value="CAA9359081.1"/>
    <property type="molecule type" value="Genomic_DNA"/>
</dbReference>
<sequence length="473" mass="50457">MRNRLTASVAALTVLSACSDPTVPDLNNPPRAEYENITTRSKIQALATGLIDADRDAYGPQLTYSEIIARDLFRIDPAEPRYTTQLLGTSIGNSNFLGNSTWGIPYSTILQARVLARGIDSANVEVAPVTAGEKAATRGFALTVAGLQYIRIIETRDTRGIAIQGADENATVEPLVCKPRALTRISAILDSAATDLRTAGATAFPFALPSGFTAISTPDAAAGPDFLQFNRGLKAKVEMYRGFIPLQTAGNSTAAPDAAALTAALTAIDQSYVNATPTRAALDFGAYHAYSTAGGENTNPLADQGVFRANPKVLAEAEPGDLRVQAKLDTTSTNRVLSQGSGTTLITSRIILRYPGGPTDRLGLLKNGELVLNRALILWGLNRDAEALQMVNVVRQAAGLAPAVFADRQALLRGILREKRYELLFESPARYVDFRMLGILNELGRERGNNPIATFPIPNNESVARSGSITCAP</sequence>
<dbReference type="SUPFAM" id="SSF48452">
    <property type="entry name" value="TPR-like"/>
    <property type="match status" value="1"/>
</dbReference>
<dbReference type="PROSITE" id="PS51257">
    <property type="entry name" value="PROKAR_LIPOPROTEIN"/>
    <property type="match status" value="1"/>
</dbReference>